<keyword evidence="2" id="KW-0210">Decarboxylase</keyword>
<dbReference type="PANTHER" id="PTHR43078">
    <property type="entry name" value="UDP-GLUCURONIC ACID DECARBOXYLASE-RELATED"/>
    <property type="match status" value="1"/>
</dbReference>
<keyword evidence="3" id="KW-0520">NAD</keyword>
<evidence type="ECO:0000256" key="2">
    <source>
        <dbReference type="ARBA" id="ARBA00022793"/>
    </source>
</evidence>
<reference evidence="6 7" key="1">
    <citation type="submission" date="2020-02" db="EMBL/GenBank/DDBJ databases">
        <authorList>
            <person name="Kim Y.B."/>
            <person name="Roh S.W."/>
        </authorList>
    </citation>
    <scope>NUCLEOTIDE SEQUENCE [LARGE SCALE GENOMIC DNA]</scope>
    <source>
        <strain evidence="6 7">DSM 103574</strain>
    </source>
</reference>
<dbReference type="EMBL" id="CP048649">
    <property type="protein sequence ID" value="QIB68145.1"/>
    <property type="molecule type" value="Genomic_DNA"/>
</dbReference>
<dbReference type="InterPro" id="IPR044516">
    <property type="entry name" value="UXS-like"/>
</dbReference>
<organism evidence="6 7">
    <name type="scientific">Aminipila butyrica</name>
    <dbReference type="NCBI Taxonomy" id="433296"/>
    <lineage>
        <taxon>Bacteria</taxon>
        <taxon>Bacillati</taxon>
        <taxon>Bacillota</taxon>
        <taxon>Clostridia</taxon>
        <taxon>Peptostreptococcales</taxon>
        <taxon>Anaerovoracaceae</taxon>
        <taxon>Aminipila</taxon>
    </lineage>
</organism>
<proteinExistence type="predicted"/>
<dbReference type="AlphaFoldDB" id="A0A858BSR0"/>
<evidence type="ECO:0000256" key="3">
    <source>
        <dbReference type="ARBA" id="ARBA00023027"/>
    </source>
</evidence>
<dbReference type="Gene3D" id="3.40.50.720">
    <property type="entry name" value="NAD(P)-binding Rossmann-like Domain"/>
    <property type="match status" value="1"/>
</dbReference>
<dbReference type="InterPro" id="IPR036291">
    <property type="entry name" value="NAD(P)-bd_dom_sf"/>
</dbReference>
<dbReference type="Proteomes" id="UP000466848">
    <property type="component" value="Chromosome"/>
</dbReference>
<dbReference type="GO" id="GO:0048040">
    <property type="term" value="F:UDP-glucuronate decarboxylase activity"/>
    <property type="evidence" value="ECO:0007669"/>
    <property type="project" value="TreeGrafter"/>
</dbReference>
<feature type="domain" description="NAD-dependent epimerase/dehydratase" evidence="5">
    <location>
        <begin position="21"/>
        <end position="266"/>
    </location>
</feature>
<gene>
    <name evidence="6" type="ORF">Ami103574_01940</name>
</gene>
<dbReference type="GO" id="GO:0042732">
    <property type="term" value="P:D-xylose metabolic process"/>
    <property type="evidence" value="ECO:0007669"/>
    <property type="project" value="InterPro"/>
</dbReference>
<keyword evidence="7" id="KW-1185">Reference proteome</keyword>
<evidence type="ECO:0000256" key="4">
    <source>
        <dbReference type="ARBA" id="ARBA00023239"/>
    </source>
</evidence>
<dbReference type="SUPFAM" id="SSF51735">
    <property type="entry name" value="NAD(P)-binding Rossmann-fold domains"/>
    <property type="match status" value="1"/>
</dbReference>
<keyword evidence="4" id="KW-0456">Lyase</keyword>
<dbReference type="PANTHER" id="PTHR43078:SF6">
    <property type="entry name" value="UDP-GLUCURONIC ACID DECARBOXYLASE 1"/>
    <property type="match status" value="1"/>
</dbReference>
<dbReference type="KEGG" id="abut:Ami103574_01940"/>
<dbReference type="GO" id="GO:0005737">
    <property type="term" value="C:cytoplasm"/>
    <property type="evidence" value="ECO:0007669"/>
    <property type="project" value="TreeGrafter"/>
</dbReference>
<dbReference type="RefSeq" id="WP_163065065.1">
    <property type="nucleotide sequence ID" value="NZ_CP048649.1"/>
</dbReference>
<dbReference type="GO" id="GO:0070403">
    <property type="term" value="F:NAD+ binding"/>
    <property type="evidence" value="ECO:0007669"/>
    <property type="project" value="InterPro"/>
</dbReference>
<evidence type="ECO:0000313" key="6">
    <source>
        <dbReference type="EMBL" id="QIB68145.1"/>
    </source>
</evidence>
<sequence length="339" mass="38303">MKYTELLSLKLPWKKLQHANILLTGGNGLIVSSFADALMELNSKLSLDLNIYVLCRNAEKAAQRFGAYKAIDHFHLIIQDVSSPLDLDIHFQYIFHGASSADPEAFNSVPVDVMKSNFLGTLNLLQYAAQYSNSRLIFISSSEVYGENLNGVEKFSEEMPGQVDYTKFRSCYPESKRASETLCMSFKKQYNSDVVIVRPAFIYGKDILDSNTRADVYFLRQVLRHEDIPMYSEGTQVRSYCYISDCISGMLYAALLGDSGEVYNIGNEKSIVTLKEYAQALADIGGVTLRYEPRSAPSNVIFLKTQRCVLDTQKLEQLGWQPKYGLKEGIQHMLFGFKE</sequence>
<evidence type="ECO:0000313" key="7">
    <source>
        <dbReference type="Proteomes" id="UP000466848"/>
    </source>
</evidence>
<accession>A0A858BSR0</accession>
<dbReference type="InterPro" id="IPR001509">
    <property type="entry name" value="Epimerase_deHydtase"/>
</dbReference>
<name>A0A858BSR0_9FIRM</name>
<dbReference type="Pfam" id="PF01370">
    <property type="entry name" value="Epimerase"/>
    <property type="match status" value="1"/>
</dbReference>
<protein>
    <submittedName>
        <fullName evidence="6">NAD-dependent epimerase/dehydratase family protein</fullName>
    </submittedName>
</protein>
<comment type="cofactor">
    <cofactor evidence="1">
        <name>NAD(+)</name>
        <dbReference type="ChEBI" id="CHEBI:57540"/>
    </cofactor>
</comment>
<evidence type="ECO:0000256" key="1">
    <source>
        <dbReference type="ARBA" id="ARBA00001911"/>
    </source>
</evidence>
<evidence type="ECO:0000259" key="5">
    <source>
        <dbReference type="Pfam" id="PF01370"/>
    </source>
</evidence>